<evidence type="ECO:0008006" key="3">
    <source>
        <dbReference type="Google" id="ProtNLM"/>
    </source>
</evidence>
<dbReference type="EMBL" id="UINC01032672">
    <property type="protein sequence ID" value="SVB20725.1"/>
    <property type="molecule type" value="Genomic_DNA"/>
</dbReference>
<feature type="transmembrane region" description="Helical" evidence="1">
    <location>
        <begin position="274"/>
        <end position="293"/>
    </location>
</feature>
<feature type="transmembrane region" description="Helical" evidence="1">
    <location>
        <begin position="366"/>
        <end position="385"/>
    </location>
</feature>
<dbReference type="AlphaFoldDB" id="A0A382C3Q5"/>
<feature type="transmembrane region" description="Helical" evidence="1">
    <location>
        <begin position="150"/>
        <end position="175"/>
    </location>
</feature>
<evidence type="ECO:0000313" key="2">
    <source>
        <dbReference type="EMBL" id="SVB20725.1"/>
    </source>
</evidence>
<feature type="non-terminal residue" evidence="2">
    <location>
        <position position="1"/>
    </location>
</feature>
<accession>A0A382C3Q5</accession>
<feature type="transmembrane region" description="Helical" evidence="1">
    <location>
        <begin position="332"/>
        <end position="354"/>
    </location>
</feature>
<dbReference type="InterPro" id="IPR043745">
    <property type="entry name" value="DUF5690"/>
</dbReference>
<protein>
    <recommendedName>
        <fullName evidence="3">Major facilitator superfamily (MFS) profile domain-containing protein</fullName>
    </recommendedName>
</protein>
<sequence length="440" mass="48457">VTTEPQTPNSSIGKYLAKAPTWVFVLYAIFAAFSTYFCMYAFRKPFSAAKYEGLQFMDTDLQIKTVFVISQIIGYCLSKYLGCKVCSEVNRSNQAKALIGMILMALAALVGFAIAPPNLKVVAMFFNGLPLGMIWGLVSRYLEGRKTAELLFAGLSCSYIVASSIVKTVGAWLIEAGVPEFWMPAAVGAIFLLPFCLSVFLLNQLPEPSDEDVASRSERTTMDGDERMAFLKQFLPGMIMLLILYFFLTAYRDFRDNYMPEVFTAMGYADEPTLFSKADLPIGLGILIVMAALNLVKDHQKGLKAVYVVMVGGMALMAGATLMHDLKMISGLWWMILIGFGAYLAYVPFGAVLFERIMASTKAVGTAVFAIYLSDAIGYTGSVGIQLYKDLGAAELNYFQFLRIFTYSMAAIGTLLFILSGIYFLKKARETKLLSAEDPA</sequence>
<dbReference type="Pfam" id="PF18943">
    <property type="entry name" value="DUF5690"/>
    <property type="match status" value="1"/>
</dbReference>
<feature type="transmembrane region" description="Helical" evidence="1">
    <location>
        <begin position="305"/>
        <end position="326"/>
    </location>
</feature>
<proteinExistence type="predicted"/>
<reference evidence="2" key="1">
    <citation type="submission" date="2018-05" db="EMBL/GenBank/DDBJ databases">
        <authorList>
            <person name="Lanie J.A."/>
            <person name="Ng W.-L."/>
            <person name="Kazmierczak K.M."/>
            <person name="Andrzejewski T.M."/>
            <person name="Davidsen T.M."/>
            <person name="Wayne K.J."/>
            <person name="Tettelin H."/>
            <person name="Glass J.I."/>
            <person name="Rusch D."/>
            <person name="Podicherti R."/>
            <person name="Tsui H.-C.T."/>
            <person name="Winkler M.E."/>
        </authorList>
    </citation>
    <scope>NUCLEOTIDE SEQUENCE</scope>
</reference>
<organism evidence="2">
    <name type="scientific">marine metagenome</name>
    <dbReference type="NCBI Taxonomy" id="408172"/>
    <lineage>
        <taxon>unclassified sequences</taxon>
        <taxon>metagenomes</taxon>
        <taxon>ecological metagenomes</taxon>
    </lineage>
</organism>
<dbReference type="SUPFAM" id="SSF103473">
    <property type="entry name" value="MFS general substrate transporter"/>
    <property type="match status" value="1"/>
</dbReference>
<feature type="transmembrane region" description="Helical" evidence="1">
    <location>
        <begin position="20"/>
        <end position="42"/>
    </location>
</feature>
<feature type="transmembrane region" description="Helical" evidence="1">
    <location>
        <begin position="181"/>
        <end position="202"/>
    </location>
</feature>
<feature type="transmembrane region" description="Helical" evidence="1">
    <location>
        <begin position="121"/>
        <end position="138"/>
    </location>
</feature>
<gene>
    <name evidence="2" type="ORF">METZ01_LOCUS173579</name>
</gene>
<feature type="transmembrane region" description="Helical" evidence="1">
    <location>
        <begin position="234"/>
        <end position="254"/>
    </location>
</feature>
<evidence type="ECO:0000256" key="1">
    <source>
        <dbReference type="SAM" id="Phobius"/>
    </source>
</evidence>
<keyword evidence="1" id="KW-0812">Transmembrane</keyword>
<feature type="transmembrane region" description="Helical" evidence="1">
    <location>
        <begin position="97"/>
        <end position="115"/>
    </location>
</feature>
<keyword evidence="1" id="KW-1133">Transmembrane helix</keyword>
<name>A0A382C3Q5_9ZZZZ</name>
<dbReference type="InterPro" id="IPR036259">
    <property type="entry name" value="MFS_trans_sf"/>
</dbReference>
<keyword evidence="1" id="KW-0472">Membrane</keyword>
<feature type="transmembrane region" description="Helical" evidence="1">
    <location>
        <begin position="405"/>
        <end position="425"/>
    </location>
</feature>